<organism evidence="2 3">
    <name type="scientific">Eiseniibacteriota bacterium</name>
    <dbReference type="NCBI Taxonomy" id="2212470"/>
    <lineage>
        <taxon>Bacteria</taxon>
        <taxon>Candidatus Eiseniibacteriota</taxon>
    </lineage>
</organism>
<dbReference type="Proteomes" id="UP000316609">
    <property type="component" value="Unassembled WGS sequence"/>
</dbReference>
<proteinExistence type="predicted"/>
<sequence>MPTDIDALKNRIRATWTAGDFGVIAKMVEEANEEVVAHLNLQPGVKVLDVACGTGNSAIPAARRGADVTGIDIAPNLLEQARARAQQAGVPARFQEGDAEEIAFPDASFDVVISIYGAMFAPRPERVAAEFKRVCRSGGRIVMGNWTPDSFAGASFKLTARYIPPSPGMAPPVLWGDEATVRQRFGEGLSDLNLRKRIATMKLPLSVPEAFDHYSRYFGPTIRTLEALDAEGKKGFRRDFEALLTAHNRATDGTVRVESEFLEVVATRA</sequence>
<dbReference type="AlphaFoldDB" id="A0A538TN99"/>
<keyword evidence="2" id="KW-0808">Transferase</keyword>
<dbReference type="CDD" id="cd02440">
    <property type="entry name" value="AdoMet_MTases"/>
    <property type="match status" value="1"/>
</dbReference>
<keyword evidence="2" id="KW-0489">Methyltransferase</keyword>
<dbReference type="EMBL" id="VBOY01000076">
    <property type="protein sequence ID" value="TMQ65090.1"/>
    <property type="molecule type" value="Genomic_DNA"/>
</dbReference>
<comment type="caution">
    <text evidence="2">The sequence shown here is derived from an EMBL/GenBank/DDBJ whole genome shotgun (WGS) entry which is preliminary data.</text>
</comment>
<dbReference type="SUPFAM" id="SSF53335">
    <property type="entry name" value="S-adenosyl-L-methionine-dependent methyltransferases"/>
    <property type="match status" value="1"/>
</dbReference>
<dbReference type="Gene3D" id="3.40.50.150">
    <property type="entry name" value="Vaccinia Virus protein VP39"/>
    <property type="match status" value="1"/>
</dbReference>
<accession>A0A538TN99</accession>
<dbReference type="InterPro" id="IPR029063">
    <property type="entry name" value="SAM-dependent_MTases_sf"/>
</dbReference>
<dbReference type="GO" id="GO:0008757">
    <property type="term" value="F:S-adenosylmethionine-dependent methyltransferase activity"/>
    <property type="evidence" value="ECO:0007669"/>
    <property type="project" value="InterPro"/>
</dbReference>
<name>A0A538TN99_UNCEI</name>
<protein>
    <submittedName>
        <fullName evidence="2">Class I SAM-dependent methyltransferase</fullName>
    </submittedName>
</protein>
<reference evidence="2 3" key="1">
    <citation type="journal article" date="2019" name="Nat. Microbiol.">
        <title>Mediterranean grassland soil C-N compound turnover is dependent on rainfall and depth, and is mediated by genomically divergent microorganisms.</title>
        <authorList>
            <person name="Diamond S."/>
            <person name="Andeer P.F."/>
            <person name="Li Z."/>
            <person name="Crits-Christoph A."/>
            <person name="Burstein D."/>
            <person name="Anantharaman K."/>
            <person name="Lane K.R."/>
            <person name="Thomas B.C."/>
            <person name="Pan C."/>
            <person name="Northen T.R."/>
            <person name="Banfield J.F."/>
        </authorList>
    </citation>
    <scope>NUCLEOTIDE SEQUENCE [LARGE SCALE GENOMIC DNA]</scope>
    <source>
        <strain evidence="2">WS_8</strain>
    </source>
</reference>
<dbReference type="InterPro" id="IPR013216">
    <property type="entry name" value="Methyltransf_11"/>
</dbReference>
<evidence type="ECO:0000259" key="1">
    <source>
        <dbReference type="Pfam" id="PF08241"/>
    </source>
</evidence>
<dbReference type="GO" id="GO:0032259">
    <property type="term" value="P:methylation"/>
    <property type="evidence" value="ECO:0007669"/>
    <property type="project" value="UniProtKB-KW"/>
</dbReference>
<feature type="domain" description="Methyltransferase type 11" evidence="1">
    <location>
        <begin position="48"/>
        <end position="143"/>
    </location>
</feature>
<evidence type="ECO:0000313" key="3">
    <source>
        <dbReference type="Proteomes" id="UP000316609"/>
    </source>
</evidence>
<evidence type="ECO:0000313" key="2">
    <source>
        <dbReference type="EMBL" id="TMQ65090.1"/>
    </source>
</evidence>
<dbReference type="PANTHER" id="PTHR43591:SF24">
    <property type="entry name" value="2-METHOXY-6-POLYPRENYL-1,4-BENZOQUINOL METHYLASE, MITOCHONDRIAL"/>
    <property type="match status" value="1"/>
</dbReference>
<gene>
    <name evidence="2" type="ORF">E6K78_08290</name>
</gene>
<dbReference type="Pfam" id="PF08241">
    <property type="entry name" value="Methyltransf_11"/>
    <property type="match status" value="1"/>
</dbReference>
<dbReference type="PANTHER" id="PTHR43591">
    <property type="entry name" value="METHYLTRANSFERASE"/>
    <property type="match status" value="1"/>
</dbReference>